<evidence type="ECO:0000259" key="7">
    <source>
        <dbReference type="Pfam" id="PF22544"/>
    </source>
</evidence>
<keyword evidence="3" id="KW-0963">Cytoplasm</keyword>
<dbReference type="EMBL" id="FNAG01000002">
    <property type="protein sequence ID" value="SDD40573.1"/>
    <property type="molecule type" value="Genomic_DNA"/>
</dbReference>
<evidence type="ECO:0000256" key="6">
    <source>
        <dbReference type="SAM" id="Phobius"/>
    </source>
</evidence>
<accession>A0A1G6UGZ4</accession>
<dbReference type="PANTHER" id="PTHR22538">
    <property type="entry name" value="CILIA- AND FLAGELLA-ASSOCIATED PROTEIN 74"/>
    <property type="match status" value="1"/>
</dbReference>
<comment type="subcellular location">
    <subcellularLocation>
        <location evidence="1">Cell projection</location>
        <location evidence="1">Cilium</location>
    </subcellularLocation>
    <subcellularLocation>
        <location evidence="2">Cytoplasm</location>
    </subcellularLocation>
</comment>
<dbReference type="PANTHER" id="PTHR22538:SF0">
    <property type="entry name" value="CILIA- AND FLAGELLA-ASSOCIATED PROTEIN 74"/>
    <property type="match status" value="1"/>
</dbReference>
<evidence type="ECO:0000256" key="4">
    <source>
        <dbReference type="ARBA" id="ARBA00023069"/>
    </source>
</evidence>
<dbReference type="AlphaFoldDB" id="A0A1G6UGZ4"/>
<name>A0A1G6UGZ4_9GAMM</name>
<dbReference type="GO" id="GO:0005737">
    <property type="term" value="C:cytoplasm"/>
    <property type="evidence" value="ECO:0007669"/>
    <property type="project" value="UniProtKB-SubCell"/>
</dbReference>
<keyword evidence="4" id="KW-0969">Cilium</keyword>
<reference evidence="8 9" key="1">
    <citation type="submission" date="2016-10" db="EMBL/GenBank/DDBJ databases">
        <authorList>
            <person name="de Groot N.N."/>
        </authorList>
    </citation>
    <scope>NUCLEOTIDE SEQUENCE [LARGE SCALE GENOMIC DNA]</scope>
    <source>
        <strain evidence="8 9">DSM 16957</strain>
    </source>
</reference>
<dbReference type="Gene3D" id="2.60.40.10">
    <property type="entry name" value="Immunoglobulins"/>
    <property type="match status" value="2"/>
</dbReference>
<evidence type="ECO:0000256" key="1">
    <source>
        <dbReference type="ARBA" id="ARBA00004138"/>
    </source>
</evidence>
<evidence type="ECO:0000313" key="9">
    <source>
        <dbReference type="Proteomes" id="UP000199603"/>
    </source>
</evidence>
<dbReference type="NCBIfam" id="NF012200">
    <property type="entry name" value="choice_anch_D"/>
    <property type="match status" value="2"/>
</dbReference>
<evidence type="ECO:0000256" key="2">
    <source>
        <dbReference type="ARBA" id="ARBA00004496"/>
    </source>
</evidence>
<keyword evidence="9" id="KW-1185">Reference proteome</keyword>
<gene>
    <name evidence="8" type="ORF">SAMN04488509_102332</name>
</gene>
<keyword evidence="6" id="KW-0812">Transmembrane</keyword>
<dbReference type="InterPro" id="IPR013783">
    <property type="entry name" value="Ig-like_fold"/>
</dbReference>
<keyword evidence="5" id="KW-0966">Cell projection</keyword>
<keyword evidence="6" id="KW-0472">Membrane</keyword>
<dbReference type="Pfam" id="PF22544">
    <property type="entry name" value="HYDIN_VesB_CFA65-like_Ig"/>
    <property type="match status" value="2"/>
</dbReference>
<dbReference type="STRING" id="265719.SAMN04488509_102332"/>
<evidence type="ECO:0000313" key="8">
    <source>
        <dbReference type="EMBL" id="SDD40573.1"/>
    </source>
</evidence>
<feature type="domain" description="HYDIN/VesB/CFA65-like Ig-like" evidence="7">
    <location>
        <begin position="194"/>
        <end position="288"/>
    </location>
</feature>
<dbReference type="RefSeq" id="WP_176764035.1">
    <property type="nucleotide sequence ID" value="NZ_FNAG01000002.1"/>
</dbReference>
<feature type="domain" description="HYDIN/VesB/CFA65-like Ig-like" evidence="7">
    <location>
        <begin position="302"/>
        <end position="396"/>
    </location>
</feature>
<evidence type="ECO:0000256" key="3">
    <source>
        <dbReference type="ARBA" id="ARBA00022490"/>
    </source>
</evidence>
<dbReference type="InterPro" id="IPR053879">
    <property type="entry name" value="HYDIN_VesB_CFA65-like_Ig"/>
</dbReference>
<evidence type="ECO:0000256" key="5">
    <source>
        <dbReference type="ARBA" id="ARBA00023273"/>
    </source>
</evidence>
<feature type="transmembrane region" description="Helical" evidence="6">
    <location>
        <begin position="416"/>
        <end position="435"/>
    </location>
</feature>
<proteinExistence type="predicted"/>
<protein>
    <submittedName>
        <fullName evidence="8">Abnormal spindle-like microcephaly-assoc'd, ASPM-SPD-2-Hydin</fullName>
    </submittedName>
</protein>
<dbReference type="Proteomes" id="UP000199603">
    <property type="component" value="Unassembled WGS sequence"/>
</dbReference>
<organism evidence="8 9">
    <name type="scientific">Aquimonas voraii</name>
    <dbReference type="NCBI Taxonomy" id="265719"/>
    <lineage>
        <taxon>Bacteria</taxon>
        <taxon>Pseudomonadati</taxon>
        <taxon>Pseudomonadota</taxon>
        <taxon>Gammaproteobacteria</taxon>
        <taxon>Lysobacterales</taxon>
        <taxon>Lysobacteraceae</taxon>
        <taxon>Aquimonas</taxon>
    </lineage>
</organism>
<sequence>MSTLQTDSLGLGTLGFGHQLSAGGDNRVADEFVVPAGGWTLNCAVLYAYQTGSTTTSTITAVNVRIWDGPPGAMGSNIVFGDTTTNRLTASAWTNAYRVTETTAADTTRPIMAQTVNLGGVTLPAGTYWLDWQSVGALGSGPWAPPISILGQGITGNGQQFTSSSGAWAPAVDGGTGMPAQGFPFLLLGPVGTPTLSLSSTTVDFGSVVAGQTANGTLTLSNTGTAGLSITAIGAATAPFTATGGTCGAMPIALAPAASCTLTYSFTPTSATSSSQSIAITSNGGNPSFTLQGAGVGAPVASLSASALNFGNIAVSASGNATVTLSNTGGSALSITAITAPTAPFTHSGGTCSATPISLAAGASCTLIYAFSPTALGSFSQPLTVTSNGGSPTFTLSGTGVSGAAPRPAVVPASGSFSLVVLALLTLGFAAFAYARRN</sequence>
<keyword evidence="6" id="KW-1133">Transmembrane helix</keyword>